<gene>
    <name evidence="3" type="ORF">Tco_0824002</name>
</gene>
<evidence type="ECO:0000313" key="4">
    <source>
        <dbReference type="Proteomes" id="UP001151760"/>
    </source>
</evidence>
<dbReference type="Proteomes" id="UP001151760">
    <property type="component" value="Unassembled WGS sequence"/>
</dbReference>
<organism evidence="3 4">
    <name type="scientific">Tanacetum coccineum</name>
    <dbReference type="NCBI Taxonomy" id="301880"/>
    <lineage>
        <taxon>Eukaryota</taxon>
        <taxon>Viridiplantae</taxon>
        <taxon>Streptophyta</taxon>
        <taxon>Embryophyta</taxon>
        <taxon>Tracheophyta</taxon>
        <taxon>Spermatophyta</taxon>
        <taxon>Magnoliopsida</taxon>
        <taxon>eudicotyledons</taxon>
        <taxon>Gunneridae</taxon>
        <taxon>Pentapetalae</taxon>
        <taxon>asterids</taxon>
        <taxon>campanulids</taxon>
        <taxon>Asterales</taxon>
        <taxon>Asteraceae</taxon>
        <taxon>Asteroideae</taxon>
        <taxon>Anthemideae</taxon>
        <taxon>Anthemidinae</taxon>
        <taxon>Tanacetum</taxon>
    </lineage>
</organism>
<evidence type="ECO:0000256" key="1">
    <source>
        <dbReference type="SAM" id="Coils"/>
    </source>
</evidence>
<feature type="compositionally biased region" description="Acidic residues" evidence="2">
    <location>
        <begin position="965"/>
        <end position="988"/>
    </location>
</feature>
<accession>A0ABQ5ANM5</accession>
<feature type="region of interest" description="Disordered" evidence="2">
    <location>
        <begin position="1224"/>
        <end position="1249"/>
    </location>
</feature>
<feature type="region of interest" description="Disordered" evidence="2">
    <location>
        <begin position="529"/>
        <end position="564"/>
    </location>
</feature>
<reference evidence="3" key="1">
    <citation type="journal article" date="2022" name="Int. J. Mol. Sci.">
        <title>Draft Genome of Tanacetum Coccineum: Genomic Comparison of Closely Related Tanacetum-Family Plants.</title>
        <authorList>
            <person name="Yamashiro T."/>
            <person name="Shiraishi A."/>
            <person name="Nakayama K."/>
            <person name="Satake H."/>
        </authorList>
    </citation>
    <scope>NUCLEOTIDE SEQUENCE</scope>
</reference>
<name>A0ABQ5ANM5_9ASTR</name>
<evidence type="ECO:0000256" key="2">
    <source>
        <dbReference type="SAM" id="MobiDB-lite"/>
    </source>
</evidence>
<reference evidence="3" key="2">
    <citation type="submission" date="2022-01" db="EMBL/GenBank/DDBJ databases">
        <authorList>
            <person name="Yamashiro T."/>
            <person name="Shiraishi A."/>
            <person name="Satake H."/>
            <person name="Nakayama K."/>
        </authorList>
    </citation>
    <scope>NUCLEOTIDE SEQUENCE</scope>
</reference>
<evidence type="ECO:0000313" key="3">
    <source>
        <dbReference type="EMBL" id="GJT02833.1"/>
    </source>
</evidence>
<keyword evidence="4" id="KW-1185">Reference proteome</keyword>
<feature type="compositionally biased region" description="Acidic residues" evidence="2">
    <location>
        <begin position="940"/>
        <end position="955"/>
    </location>
</feature>
<feature type="compositionally biased region" description="Polar residues" evidence="2">
    <location>
        <begin position="542"/>
        <end position="551"/>
    </location>
</feature>
<keyword evidence="1" id="KW-0175">Coiled coil</keyword>
<sequence length="1249" mass="140058">MVAYLEKTKGSEGFHQIIDFLTASHINYALTESPTIYASLIEQFWKTAALSTIKDGVMEIIATIDGRVKTITEEYIRRHLKLEDSDGISTLPTAEIFKQLALIGFIQIFLNKHQRLLLPHKRTYPTPTLTQKLFSNMKRASKGYSGVNTPLFQTMLVQDQGEGPTIPVVSHHTPTSGPSTSQPPSTPPSIQTTPVAEEAAPMPHDSPLPRVHSLGSDEGSLSLNELMVLCTSLSKKVESLESELKQTKQTYSTALTKLIKRVKKLEQTIKTSQARRRAKVVISDAEEDEEDPSKQGRSLIEELDMDAGISLVPPHVADQGRFDDTQVSDQPEEQLGVFSAAKVLADAAEQRRDVENVQTYTRRRRAVSTGSGGVSTASELVSTAGVKAKDKGKAVMQESEPPKKIKKRVQVQMSIDEELAQKVHEEEQARFNAEQEAKFKAEQEQERLDHETAMKIQEELDAAERQRMAQVHQAAQGFTDDEWDDILARVATDKDFVKQLQAGEKVSDEDLPRKLVELLEVQRLKRAGQDVVEEPAKRQRTGEASGSVQEQTGKEPKAEEPSQEQLHQMIMMVIPVEEVYVEALQNFVKERFITTEPTEDKVKELWVELKRLFEPDDNDTLYDVVPTNMALMAFSDSEFNLATYKRGLASVEEQLVFSTKRTRELEKTKQEKEIIQLKIENFDNASKILDKLIGSQITDNSRKGVGFVSYNVVPPPHTGLFSPPKVNLSNSGLEEFQQPEFEGYGSKTSKNVSEEKKTVSPTTIEFVRPKQQEKPVRKPIKYAEMYRPKAVNTARPNSAVVNVVSLSTQCNFKVIDDIDKSTTFNHVGFLGFYNYVHCGIQSVCRLIRHGVTRGRGTTHDARGPTYVCGSYFQAPQSLDYVPGPEEPEQEPPSPVYLPYVPEPVYPEYMPPKDDVLPAEEQPLPAATSPTTKSPRYIPESDLEEDDEKDPEEDPADYPADRGDDRDDEESSDDDDDEEEDEEDEDEEEKEHLALADPTVVAFPIDQGLFDKETESFKTDESMATPPSPPHPTYRVTARMSIQTQALALFLFEEDAESPTYIEAPLGFRAAGIRQRDTPPSLVHETKIPKIFLLLHKRPCRTAPTPRYEVGESSAAGAARQDGPAVARAELYGFVDMVDASPGCLMYSKLGYGIMDTWDDLEDGIMYSLLEDAREDRYLLRGQVNMLFRDRPYHRRTALLMEEEARVSRVAWVQLMDASDKAQMTDFQRHQGPANGPAQPEVPEEAGSSS</sequence>
<feature type="coiled-coil region" evidence="1">
    <location>
        <begin position="223"/>
        <end position="275"/>
    </location>
</feature>
<feature type="region of interest" description="Disordered" evidence="2">
    <location>
        <begin position="878"/>
        <end position="1001"/>
    </location>
</feature>
<feature type="compositionally biased region" description="Pro residues" evidence="2">
    <location>
        <begin position="890"/>
        <end position="904"/>
    </location>
</feature>
<proteinExistence type="predicted"/>
<dbReference type="EMBL" id="BQNB010012378">
    <property type="protein sequence ID" value="GJT02833.1"/>
    <property type="molecule type" value="Genomic_DNA"/>
</dbReference>
<feature type="region of interest" description="Disordered" evidence="2">
    <location>
        <begin position="162"/>
        <end position="216"/>
    </location>
</feature>
<protein>
    <submittedName>
        <fullName evidence="3">Uncharacterized protein</fullName>
    </submittedName>
</protein>
<feature type="compositionally biased region" description="Low complexity" evidence="2">
    <location>
        <begin position="170"/>
        <end position="194"/>
    </location>
</feature>
<comment type="caution">
    <text evidence="3">The sequence shown here is derived from an EMBL/GenBank/DDBJ whole genome shotgun (WGS) entry which is preliminary data.</text>
</comment>